<name>A0A6P8XJZ8_DROAB</name>
<evidence type="ECO:0000313" key="9">
    <source>
        <dbReference type="Proteomes" id="UP000515160"/>
    </source>
</evidence>
<dbReference type="InterPro" id="IPR036871">
    <property type="entry name" value="PX_dom_sf"/>
</dbReference>
<evidence type="ECO:0000256" key="2">
    <source>
        <dbReference type="ARBA" id="ARBA00022448"/>
    </source>
</evidence>
<feature type="region of interest" description="Disordered" evidence="7">
    <location>
        <begin position="1"/>
        <end position="25"/>
    </location>
</feature>
<dbReference type="Pfam" id="PF00787">
    <property type="entry name" value="PX"/>
    <property type="match status" value="1"/>
</dbReference>
<proteinExistence type="predicted"/>
<dbReference type="PANTHER" id="PTHR20939:SF11">
    <property type="entry name" value="LD12265P"/>
    <property type="match status" value="1"/>
</dbReference>
<feature type="domain" description="PX" evidence="8">
    <location>
        <begin position="75"/>
        <end position="193"/>
    </location>
</feature>
<evidence type="ECO:0000256" key="6">
    <source>
        <dbReference type="ARBA" id="ARBA00023136"/>
    </source>
</evidence>
<keyword evidence="6" id="KW-0472">Membrane</keyword>
<keyword evidence="9" id="KW-1185">Reference proteome</keyword>
<reference evidence="10 11" key="1">
    <citation type="submission" date="2025-04" db="UniProtKB">
        <authorList>
            <consortium name="RefSeq"/>
        </authorList>
    </citation>
    <scope>IDENTIFICATION</scope>
    <source>
        <strain evidence="10 11">15112-1751.03</strain>
        <tissue evidence="10 11">Whole Adult</tissue>
    </source>
</reference>
<keyword evidence="5" id="KW-0446">Lipid-binding</keyword>
<dbReference type="CTD" id="90203"/>
<keyword evidence="2" id="KW-0813">Transport</keyword>
<dbReference type="PANTHER" id="PTHR20939">
    <property type="entry name" value="SORTING NEXIN 20, 21"/>
    <property type="match status" value="1"/>
</dbReference>
<dbReference type="Gene3D" id="3.30.1520.10">
    <property type="entry name" value="Phox-like domain"/>
    <property type="match status" value="1"/>
</dbReference>
<evidence type="ECO:0000256" key="3">
    <source>
        <dbReference type="ARBA" id="ARBA00022753"/>
    </source>
</evidence>
<sequence length="327" mass="37719">MHAVMAKRLLPHQPSEDTPHPDDELESPAIEAAALAIAVPAATDQTLQKAFWERYNSPEKSFKPAPEGTTILRFEILMAHIMPREGDDPKLKRYVVYELTVRQDSQVMDAQPAKLERRYTDFRELYQCLKREHPNELGQLNFPNKVLMGNFSADLIRERSMAFETFLSHVAAQPLLKESPAFLRFLQHEELTRACQYLDERRNEMAIPILENCFRLLNKIYMNRSRPVVLILCRLVAACTVSPVPHLAAERWALLALSRFDTLCDIDLLPLYIPLLHTCTHLWWQRGQDQKPITDRLTEMSRQGINTANITSLTQAIHKLDPRTETI</sequence>
<evidence type="ECO:0000313" key="11">
    <source>
        <dbReference type="RefSeq" id="XP_051858632.1"/>
    </source>
</evidence>
<dbReference type="GO" id="GO:1901981">
    <property type="term" value="F:phosphatidylinositol phosphate binding"/>
    <property type="evidence" value="ECO:0007669"/>
    <property type="project" value="TreeGrafter"/>
</dbReference>
<evidence type="ECO:0000256" key="5">
    <source>
        <dbReference type="ARBA" id="ARBA00023121"/>
    </source>
</evidence>
<dbReference type="SUPFAM" id="SSF64268">
    <property type="entry name" value="PX domain"/>
    <property type="match status" value="1"/>
</dbReference>
<dbReference type="RefSeq" id="XP_034098986.1">
    <property type="nucleotide sequence ID" value="XM_034243095.2"/>
</dbReference>
<evidence type="ECO:0000256" key="4">
    <source>
        <dbReference type="ARBA" id="ARBA00022927"/>
    </source>
</evidence>
<evidence type="ECO:0000256" key="7">
    <source>
        <dbReference type="SAM" id="MobiDB-lite"/>
    </source>
</evidence>
<dbReference type="RefSeq" id="XP_051858632.1">
    <property type="nucleotide sequence ID" value="XM_052002672.1"/>
</dbReference>
<keyword evidence="4" id="KW-0653">Protein transport</keyword>
<dbReference type="GO" id="GO:0015031">
    <property type="term" value="P:protein transport"/>
    <property type="evidence" value="ECO:0007669"/>
    <property type="project" value="UniProtKB-KW"/>
</dbReference>
<dbReference type="GeneID" id="117564376"/>
<dbReference type="GO" id="GO:0031901">
    <property type="term" value="C:early endosome membrane"/>
    <property type="evidence" value="ECO:0007669"/>
    <property type="project" value="UniProtKB-SubCell"/>
</dbReference>
<evidence type="ECO:0000259" key="8">
    <source>
        <dbReference type="PROSITE" id="PS50195"/>
    </source>
</evidence>
<dbReference type="InterPro" id="IPR001683">
    <property type="entry name" value="PX_dom"/>
</dbReference>
<comment type="subcellular location">
    <subcellularLocation>
        <location evidence="1">Early endosome membrane</location>
        <topology evidence="1">Peripheral membrane protein</topology>
        <orientation evidence="1">Cytoplasmic side</orientation>
    </subcellularLocation>
</comment>
<dbReference type="OrthoDB" id="5975050at2759"/>
<keyword evidence="3" id="KW-0967">Endosome</keyword>
<evidence type="ECO:0000313" key="10">
    <source>
        <dbReference type="RefSeq" id="XP_034098986.1"/>
    </source>
</evidence>
<protein>
    <submittedName>
        <fullName evidence="10">Sorting nexin-21 isoform X1</fullName>
    </submittedName>
    <submittedName>
        <fullName evidence="11">Sorting nexin-21 isoform X2</fullName>
    </submittedName>
</protein>
<gene>
    <name evidence="10 11" type="primary">LOC117564376</name>
</gene>
<dbReference type="AlphaFoldDB" id="A0A6P8XJZ8"/>
<organism evidence="9 10">
    <name type="scientific">Drosophila albomicans</name>
    <name type="common">Fruit fly</name>
    <dbReference type="NCBI Taxonomy" id="7291"/>
    <lineage>
        <taxon>Eukaryota</taxon>
        <taxon>Metazoa</taxon>
        <taxon>Ecdysozoa</taxon>
        <taxon>Arthropoda</taxon>
        <taxon>Hexapoda</taxon>
        <taxon>Insecta</taxon>
        <taxon>Pterygota</taxon>
        <taxon>Neoptera</taxon>
        <taxon>Endopterygota</taxon>
        <taxon>Diptera</taxon>
        <taxon>Brachycera</taxon>
        <taxon>Muscomorpha</taxon>
        <taxon>Ephydroidea</taxon>
        <taxon>Drosophilidae</taxon>
        <taxon>Drosophila</taxon>
    </lineage>
</organism>
<evidence type="ECO:0000256" key="1">
    <source>
        <dbReference type="ARBA" id="ARBA00004469"/>
    </source>
</evidence>
<dbReference type="SMART" id="SM00312">
    <property type="entry name" value="PX"/>
    <property type="match status" value="1"/>
</dbReference>
<dbReference type="Proteomes" id="UP000515160">
    <property type="component" value="Chromosome 2L"/>
</dbReference>
<accession>A0A6P8XJZ8</accession>
<dbReference type="PROSITE" id="PS50195">
    <property type="entry name" value="PX"/>
    <property type="match status" value="1"/>
</dbReference>
<dbReference type="InterPro" id="IPR039937">
    <property type="entry name" value="SNX20/SNX21"/>
</dbReference>